<feature type="region of interest" description="Disordered" evidence="1">
    <location>
        <begin position="32"/>
        <end position="67"/>
    </location>
</feature>
<feature type="compositionally biased region" description="Low complexity" evidence="1">
    <location>
        <begin position="211"/>
        <end position="225"/>
    </location>
</feature>
<evidence type="ECO:0000313" key="5">
    <source>
        <dbReference type="Proteomes" id="UP001180531"/>
    </source>
</evidence>
<comment type="caution">
    <text evidence="4">The sequence shown here is derived from an EMBL/GenBank/DDBJ whole genome shotgun (WGS) entry which is preliminary data.</text>
</comment>
<feature type="chain" id="PRO_5047415234" description="Gram-positive cocci surface proteins LPxTG domain-containing protein" evidence="3">
    <location>
        <begin position="32"/>
        <end position="268"/>
    </location>
</feature>
<evidence type="ECO:0000313" key="4">
    <source>
        <dbReference type="EMBL" id="MDT0450457.1"/>
    </source>
</evidence>
<feature type="signal peptide" evidence="3">
    <location>
        <begin position="1"/>
        <end position="31"/>
    </location>
</feature>
<keyword evidence="2" id="KW-0472">Membrane</keyword>
<keyword evidence="2" id="KW-0812">Transmembrane</keyword>
<evidence type="ECO:0008006" key="6">
    <source>
        <dbReference type="Google" id="ProtNLM"/>
    </source>
</evidence>
<accession>A0ABU2SNJ7</accession>
<dbReference type="Proteomes" id="UP001180531">
    <property type="component" value="Unassembled WGS sequence"/>
</dbReference>
<protein>
    <recommendedName>
        <fullName evidence="6">Gram-positive cocci surface proteins LPxTG domain-containing protein</fullName>
    </recommendedName>
</protein>
<feature type="transmembrane region" description="Helical" evidence="2">
    <location>
        <begin position="242"/>
        <end position="263"/>
    </location>
</feature>
<organism evidence="4 5">
    <name type="scientific">Streptomyces hesseae</name>
    <dbReference type="NCBI Taxonomy" id="3075519"/>
    <lineage>
        <taxon>Bacteria</taxon>
        <taxon>Bacillati</taxon>
        <taxon>Actinomycetota</taxon>
        <taxon>Actinomycetes</taxon>
        <taxon>Kitasatosporales</taxon>
        <taxon>Streptomycetaceae</taxon>
        <taxon>Streptomyces</taxon>
    </lineage>
</organism>
<evidence type="ECO:0000256" key="2">
    <source>
        <dbReference type="SAM" id="Phobius"/>
    </source>
</evidence>
<feature type="region of interest" description="Disordered" evidence="1">
    <location>
        <begin position="209"/>
        <end position="237"/>
    </location>
</feature>
<dbReference type="EMBL" id="JAVRFI010000008">
    <property type="protein sequence ID" value="MDT0450457.1"/>
    <property type="molecule type" value="Genomic_DNA"/>
</dbReference>
<evidence type="ECO:0000256" key="1">
    <source>
        <dbReference type="SAM" id="MobiDB-lite"/>
    </source>
</evidence>
<evidence type="ECO:0000256" key="3">
    <source>
        <dbReference type="SAM" id="SignalP"/>
    </source>
</evidence>
<gene>
    <name evidence="4" type="ORF">RM609_15450</name>
</gene>
<name>A0ABU2SNJ7_9ACTN</name>
<keyword evidence="3" id="KW-0732">Signal</keyword>
<reference evidence="4" key="1">
    <citation type="submission" date="2024-05" db="EMBL/GenBank/DDBJ databases">
        <title>30 novel species of actinomycetes from the DSMZ collection.</title>
        <authorList>
            <person name="Nouioui I."/>
        </authorList>
    </citation>
    <scope>NUCLEOTIDE SEQUENCE</scope>
    <source>
        <strain evidence="4">DSM 40473</strain>
    </source>
</reference>
<dbReference type="RefSeq" id="WP_311611306.1">
    <property type="nucleotide sequence ID" value="NZ_JAVRFI010000008.1"/>
</dbReference>
<keyword evidence="2" id="KW-1133">Transmembrane helix</keyword>
<keyword evidence="5" id="KW-1185">Reference proteome</keyword>
<proteinExistence type="predicted"/>
<sequence length="268" mass="27339">MNRPPKPSPRSAPRRALLVCGAVLALGAVGAARPPADPGRQQCGDPHSAEFPITSRIAGGPAGYERGGTPRAWRLELRNATATECRAIHPVAVLADRGRALEPADFHLDFQDPADGRWLPVRFERTDEAENVGVLDGGSPAPGGETPAFPGFTVPAHGSLTVPLRLGFAGDAPEGPVTVNVTAVQKRGGDGAWVGESDDYTFAVGAGGGAATPSAATAPTRPDAAAHLEPPGLADTGDERPVFAVGAAALALLIAGTALVVGARRLNR</sequence>